<name>A0AAX1WPV6_9BURK</name>
<evidence type="ECO:0000313" key="2">
    <source>
        <dbReference type="EMBL" id="ROR39308.1"/>
    </source>
</evidence>
<proteinExistence type="predicted"/>
<dbReference type="Proteomes" id="UP000271868">
    <property type="component" value="Unassembled WGS sequence"/>
</dbReference>
<accession>A0AAX1WPV6</accession>
<evidence type="ECO:0000256" key="1">
    <source>
        <dbReference type="SAM" id="MobiDB-lite"/>
    </source>
</evidence>
<feature type="region of interest" description="Disordered" evidence="1">
    <location>
        <begin position="1"/>
        <end position="30"/>
    </location>
</feature>
<evidence type="ECO:0000313" key="3">
    <source>
        <dbReference type="Proteomes" id="UP000271868"/>
    </source>
</evidence>
<feature type="compositionally biased region" description="Basic and acidic residues" evidence="1">
    <location>
        <begin position="18"/>
        <end position="30"/>
    </location>
</feature>
<protein>
    <submittedName>
        <fullName evidence="2">Uncharacterized protein</fullName>
    </submittedName>
</protein>
<dbReference type="EMBL" id="RJVL01000009">
    <property type="protein sequence ID" value="ROR39308.1"/>
    <property type="molecule type" value="Genomic_DNA"/>
</dbReference>
<keyword evidence="3" id="KW-1185">Reference proteome</keyword>
<sequence>MRTRYMHMDGPSPSRAMLRADDRRSAVHLR</sequence>
<reference evidence="2 3" key="1">
    <citation type="submission" date="2018-11" db="EMBL/GenBank/DDBJ databases">
        <title>Genomic Encyclopedia of Type Strains, Phase IV (KMG-IV): sequencing the most valuable type-strain genomes for metagenomic binning, comparative biology and taxonomic classification.</title>
        <authorList>
            <person name="Goeker M."/>
        </authorList>
    </citation>
    <scope>NUCLEOTIDE SEQUENCE [LARGE SCALE GENOMIC DNA]</scope>
    <source>
        <strain evidence="2 3">DSM 15985</strain>
    </source>
</reference>
<dbReference type="AlphaFoldDB" id="A0AAX1WPV6"/>
<organism evidence="2 3">
    <name type="scientific">Diaphorobacter nitroreducens</name>
    <dbReference type="NCBI Taxonomy" id="164759"/>
    <lineage>
        <taxon>Bacteria</taxon>
        <taxon>Pseudomonadati</taxon>
        <taxon>Pseudomonadota</taxon>
        <taxon>Betaproteobacteria</taxon>
        <taxon>Burkholderiales</taxon>
        <taxon>Comamonadaceae</taxon>
        <taxon>Diaphorobacter</taxon>
    </lineage>
</organism>
<comment type="caution">
    <text evidence="2">The sequence shown here is derived from an EMBL/GenBank/DDBJ whole genome shotgun (WGS) entry which is preliminary data.</text>
</comment>
<gene>
    <name evidence="2" type="ORF">EDC60_3362</name>
</gene>